<keyword evidence="4" id="KW-0411">Iron-sulfur</keyword>
<evidence type="ECO:0000259" key="6">
    <source>
        <dbReference type="Pfam" id="PF09989"/>
    </source>
</evidence>
<evidence type="ECO:0000313" key="7">
    <source>
        <dbReference type="EMBL" id="MBB5022689.1"/>
    </source>
</evidence>
<dbReference type="Pfam" id="PF01869">
    <property type="entry name" value="BcrAD_BadFG"/>
    <property type="match status" value="2"/>
</dbReference>
<dbReference type="InterPro" id="IPR043129">
    <property type="entry name" value="ATPase_NBD"/>
</dbReference>
<feature type="domain" description="ATPase BadF/BadG/BcrA/BcrD type" evidence="5">
    <location>
        <begin position="4"/>
        <end position="271"/>
    </location>
</feature>
<dbReference type="NCBIfam" id="TIGR00241">
    <property type="entry name" value="CoA_E_activ"/>
    <property type="match status" value="1"/>
</dbReference>
<dbReference type="CDD" id="cd24034">
    <property type="entry name" value="ASKHA_NBD_O66634-like_rpt1"/>
    <property type="match status" value="1"/>
</dbReference>
<dbReference type="SUPFAM" id="SSF53067">
    <property type="entry name" value="Actin-like ATPase domain"/>
    <property type="match status" value="2"/>
</dbReference>
<dbReference type="GO" id="GO:0046872">
    <property type="term" value="F:metal ion binding"/>
    <property type="evidence" value="ECO:0007669"/>
    <property type="project" value="UniProtKB-KW"/>
</dbReference>
<dbReference type="EMBL" id="JACHID010000014">
    <property type="protein sequence ID" value="MBB5022689.1"/>
    <property type="molecule type" value="Genomic_DNA"/>
</dbReference>
<dbReference type="GO" id="GO:0051536">
    <property type="term" value="F:iron-sulfur cluster binding"/>
    <property type="evidence" value="ECO:0007669"/>
    <property type="project" value="UniProtKB-KW"/>
</dbReference>
<dbReference type="Proteomes" id="UP000528322">
    <property type="component" value="Unassembled WGS sequence"/>
</dbReference>
<dbReference type="Pfam" id="PF09989">
    <property type="entry name" value="DUF2229"/>
    <property type="match status" value="1"/>
</dbReference>
<dbReference type="InterPro" id="IPR051805">
    <property type="entry name" value="Dehydratase_Activator_Redct"/>
</dbReference>
<comment type="caution">
    <text evidence="7">The sequence shown here is derived from an EMBL/GenBank/DDBJ whole genome shotgun (WGS) entry which is preliminary data.</text>
</comment>
<dbReference type="InterPro" id="IPR008275">
    <property type="entry name" value="CoA_E_activase_dom"/>
</dbReference>
<evidence type="ECO:0000256" key="3">
    <source>
        <dbReference type="ARBA" id="ARBA00023004"/>
    </source>
</evidence>
<reference evidence="7 8" key="1">
    <citation type="submission" date="2020-08" db="EMBL/GenBank/DDBJ databases">
        <title>Genomic Encyclopedia of Type Strains, Phase IV (KMG-IV): sequencing the most valuable type-strain genomes for metagenomic binning, comparative biology and taxonomic classification.</title>
        <authorList>
            <person name="Goeker M."/>
        </authorList>
    </citation>
    <scope>NUCLEOTIDE SEQUENCE [LARGE SCALE GENOMIC DNA]</scope>
    <source>
        <strain evidence="7 8">DSM 22071</strain>
    </source>
</reference>
<proteinExistence type="predicted"/>
<dbReference type="CDD" id="cd24035">
    <property type="entry name" value="ASKHA_NBD_O66634-like_rpt2"/>
    <property type="match status" value="1"/>
</dbReference>
<dbReference type="PANTHER" id="PTHR32329:SF7">
    <property type="entry name" value="ACTIVATOR OF 2-HYDROXYACYL-COA-HYDRATASE"/>
    <property type="match status" value="1"/>
</dbReference>
<comment type="cofactor">
    <cofactor evidence="1">
        <name>[4Fe-4S] cluster</name>
        <dbReference type="ChEBI" id="CHEBI:49883"/>
    </cofactor>
</comment>
<feature type="domain" description="ATPase BadF/BadG/BcrA/BcrD type" evidence="5">
    <location>
        <begin position="334"/>
        <end position="584"/>
    </location>
</feature>
<evidence type="ECO:0000313" key="8">
    <source>
        <dbReference type="Proteomes" id="UP000528322"/>
    </source>
</evidence>
<dbReference type="PANTHER" id="PTHR32329">
    <property type="entry name" value="BIFUNCTIONAL PROTEIN [INCLUDES 2-HYDROXYACYL-COA DEHYDRATASE (N-TER) AND ITS ACTIVATOR DOMAIN (C_TERM)-RELATED"/>
    <property type="match status" value="1"/>
</dbReference>
<dbReference type="InterPro" id="IPR018709">
    <property type="entry name" value="CoA_activase_DUF2229"/>
</dbReference>
<keyword evidence="2" id="KW-0479">Metal-binding</keyword>
<keyword evidence="3" id="KW-0408">Iron</keyword>
<dbReference type="RefSeq" id="WP_183733657.1">
    <property type="nucleotide sequence ID" value="NZ_JACHID010000014.1"/>
</dbReference>
<evidence type="ECO:0000256" key="4">
    <source>
        <dbReference type="ARBA" id="ARBA00023014"/>
    </source>
</evidence>
<dbReference type="Gene3D" id="3.30.420.40">
    <property type="match status" value="4"/>
</dbReference>
<protein>
    <submittedName>
        <fullName evidence="7">Putative CoA-substrate-specific enzyme activase</fullName>
    </submittedName>
</protein>
<dbReference type="AlphaFoldDB" id="A0A7W7Y681"/>
<accession>A0A7W7Y681</accession>
<name>A0A7W7Y681_9BACT</name>
<evidence type="ECO:0000256" key="2">
    <source>
        <dbReference type="ARBA" id="ARBA00022723"/>
    </source>
</evidence>
<keyword evidence="8" id="KW-1185">Reference proteome</keyword>
<evidence type="ECO:0000259" key="5">
    <source>
        <dbReference type="Pfam" id="PF01869"/>
    </source>
</evidence>
<evidence type="ECO:0000256" key="1">
    <source>
        <dbReference type="ARBA" id="ARBA00001966"/>
    </source>
</evidence>
<dbReference type="InterPro" id="IPR002731">
    <property type="entry name" value="ATPase_BadF"/>
</dbReference>
<gene>
    <name evidence="7" type="ORF">HNR37_002028</name>
</gene>
<feature type="domain" description="DUF2229" evidence="6">
    <location>
        <begin position="691"/>
        <end position="905"/>
    </location>
</feature>
<sequence>MYDLGVDIGSVSINAVVIDQHGSLVFESPYRRHYGQVDAHLQQVLHELQEYCQPHNIRCTTFTGTLAERPAALLECPFEVETIAQVVGTLQVVPGVSSIISIGGQDAGLFQVKYRTDGQWYLDAFNMNGPCASGTGSFIDQQAQRLASAIYGGSFDTDSGSLNELLQDFMAMGRKSTKPAPVACRCTVFTKSDMIHLQNKGESLANIIAGLHAGNAANYMSTMVGNRQLDEPIVFIGGMASNDLQVDAFLHYFPGLQIPPHYTSLGALGAARQSQLAGRSSTLDIQRLQRHLSTSQEPFPCTSALELELTHFHEDNSLPVWAPSSSKATPGAYLGIDIGSTSTKYALIDEEGNLIGKCYRPTQGKPIEVAQQLIQHLMEDAGRYVRLLGVATTGSGRNVVGDFISADLILDEITAHATGAVSVDPEVETIFEIGGQDSKYIRIERTYPVDFVMNKVCAAGTGSFLQELASKMGINISGEFQEVALSSSAPVHLAERCTVFMESDMASYAQKGAPRNDLIAGLCYAIVHNYLHRVVENRPVGKKVMFLGGPSLNKAVVAAFERITQRPVLVPRHREVMGAYGAALAVREHHAQGVYEPGDRDLKALQKSSISARESICRAVSTCHNECKLQIYQFGSRKSIWGGDCGRYEVTQHHGPSCTNFFQQRQELFHQALLDSGAIFPESANLPQAGTIGLPMSLHALDWGVFWAHVLQGTGLQVVLTPPTNHEISMRGVESMSAETCYPVKVYHGHVHLLARQAQWIFMPNVINVPVGDSHEKGCLCPLVEGAQFMTKAALGLDRERIVSPTVHLKDGPELVALALWQGLPPSIRPTRGVMQKVVQEAWQRQMDFRKHLQKIGRQYVDSISPDTPLWIITGRPYNLYDERLNLQIGRHLAKLGIEALPMDFLDLDGEDISDFPRMYWGLGGRILKTARAIHRHPNWFGLHITNFSCGADSFIEHFYQHILHHKPSLILELDEHSGVAGTLTRVEAYRNVVKNIMGQ</sequence>
<organism evidence="7 8">
    <name type="scientific">Desulfurispira natronophila</name>
    <dbReference type="NCBI Taxonomy" id="682562"/>
    <lineage>
        <taxon>Bacteria</taxon>
        <taxon>Pseudomonadati</taxon>
        <taxon>Chrysiogenota</taxon>
        <taxon>Chrysiogenia</taxon>
        <taxon>Chrysiogenales</taxon>
        <taxon>Chrysiogenaceae</taxon>
        <taxon>Desulfurispira</taxon>
    </lineage>
</organism>